<dbReference type="GO" id="GO:0005506">
    <property type="term" value="F:iron ion binding"/>
    <property type="evidence" value="ECO:0007669"/>
    <property type="project" value="InterPro"/>
</dbReference>
<dbReference type="EMBL" id="GEZM01042997">
    <property type="protein sequence ID" value="JAV79400.1"/>
    <property type="molecule type" value="Transcribed_RNA"/>
</dbReference>
<dbReference type="InterPro" id="IPR036396">
    <property type="entry name" value="Cyt_P450_sf"/>
</dbReference>
<dbReference type="CDD" id="cd20628">
    <property type="entry name" value="CYP4"/>
    <property type="match status" value="1"/>
</dbReference>
<protein>
    <recommendedName>
        <fullName evidence="12">Cytochrome P450</fullName>
    </recommendedName>
</protein>
<keyword evidence="8 10" id="KW-0503">Monooxygenase</keyword>
<reference evidence="11" key="1">
    <citation type="journal article" date="2016" name="Sci. Rep.">
        <title>Molecular characterization of firefly nuptial gifts: a multi-omics approach sheds light on postcopulatory sexual selection.</title>
        <authorList>
            <person name="Al-Wathiqui N."/>
            <person name="Fallon T.R."/>
            <person name="South A."/>
            <person name="Weng J.K."/>
            <person name="Lewis S.M."/>
        </authorList>
    </citation>
    <scope>NUCLEOTIDE SEQUENCE</scope>
</reference>
<dbReference type="InterPro" id="IPR002401">
    <property type="entry name" value="Cyt_P450_E_grp-I"/>
</dbReference>
<evidence type="ECO:0000256" key="6">
    <source>
        <dbReference type="ARBA" id="ARBA00023002"/>
    </source>
</evidence>
<evidence type="ECO:0000256" key="1">
    <source>
        <dbReference type="ARBA" id="ARBA00001971"/>
    </source>
</evidence>
<accession>A0A1Y1M438</accession>
<evidence type="ECO:0000256" key="9">
    <source>
        <dbReference type="PIRSR" id="PIRSR602401-1"/>
    </source>
</evidence>
<name>A0A1Y1M438_PHOPY</name>
<evidence type="ECO:0008006" key="12">
    <source>
        <dbReference type="Google" id="ProtNLM"/>
    </source>
</evidence>
<keyword evidence="7 9" id="KW-0408">Iron</keyword>
<dbReference type="InterPro" id="IPR017972">
    <property type="entry name" value="Cyt_P450_CS"/>
</dbReference>
<dbReference type="AlphaFoldDB" id="A0A1Y1M438"/>
<dbReference type="GO" id="GO:0016705">
    <property type="term" value="F:oxidoreductase activity, acting on paired donors, with incorporation or reduction of molecular oxygen"/>
    <property type="evidence" value="ECO:0007669"/>
    <property type="project" value="InterPro"/>
</dbReference>
<dbReference type="Gene3D" id="1.10.630.10">
    <property type="entry name" value="Cytochrome P450"/>
    <property type="match status" value="1"/>
</dbReference>
<dbReference type="GO" id="GO:0004497">
    <property type="term" value="F:monooxygenase activity"/>
    <property type="evidence" value="ECO:0007669"/>
    <property type="project" value="UniProtKB-KW"/>
</dbReference>
<evidence type="ECO:0000256" key="4">
    <source>
        <dbReference type="ARBA" id="ARBA00022617"/>
    </source>
</evidence>
<comment type="cofactor">
    <cofactor evidence="1 9">
        <name>heme</name>
        <dbReference type="ChEBI" id="CHEBI:30413"/>
    </cofactor>
</comment>
<proteinExistence type="inferred from homology"/>
<dbReference type="PROSITE" id="PS00086">
    <property type="entry name" value="CYTOCHROME_P450"/>
    <property type="match status" value="1"/>
</dbReference>
<keyword evidence="4 9" id="KW-0349">Heme</keyword>
<dbReference type="Pfam" id="PF00067">
    <property type="entry name" value="p450"/>
    <property type="match status" value="1"/>
</dbReference>
<evidence type="ECO:0000256" key="8">
    <source>
        <dbReference type="ARBA" id="ARBA00023033"/>
    </source>
</evidence>
<dbReference type="SUPFAM" id="SSF48264">
    <property type="entry name" value="Cytochrome P450"/>
    <property type="match status" value="1"/>
</dbReference>
<sequence>MIWWFFLFILGFVFLHRKWRYRYLMAIPGPPSLPLIGNTLPMLASPERAWCLLQEYNKVYYPIYRLSNGLLDSVHISAPDDIELILSSKTHLRKSIIYDLLQSWLGKGLLTSDGDRWYHRRKLLTPTFHFNIIQQFFTVFATHSEALVQQLDKECDKSCTNIIPLITKFTLFTICETAMGTKLDEKKEGNRDYVSATFEMGQLFINRIRRPWLAYNVIFNMTEKKKEQTSLLNILHSFSKSVIEDRKQHFKEVVQNEDEHDDQFHQKKRVAMLDLLLSVRNSGAQISDEEIREEVDTFIFEGHDTTSAAISYALMLIANHSNVQEKIVEEINHIVDGSSRPLNFADIQQLSYLERVVKESLRMYPSVPVIGRRVDFDVVTSTSHVIPKDTIVSVHIFGLHHNPKFYPDPEKFDPDRFLPQNMKGRHPFSYIPFSAGPRNCIGI</sequence>
<evidence type="ECO:0000256" key="7">
    <source>
        <dbReference type="ARBA" id="ARBA00023004"/>
    </source>
</evidence>
<comment type="function">
    <text evidence="2">May be involved in the metabolism of insect hormones and in the breakdown of synthetic insecticides.</text>
</comment>
<keyword evidence="6 10" id="KW-0560">Oxidoreductase</keyword>
<evidence type="ECO:0000256" key="10">
    <source>
        <dbReference type="RuleBase" id="RU000461"/>
    </source>
</evidence>
<organism evidence="11">
    <name type="scientific">Photinus pyralis</name>
    <name type="common">Common eastern firefly</name>
    <name type="synonym">Lampyris pyralis</name>
    <dbReference type="NCBI Taxonomy" id="7054"/>
    <lineage>
        <taxon>Eukaryota</taxon>
        <taxon>Metazoa</taxon>
        <taxon>Ecdysozoa</taxon>
        <taxon>Arthropoda</taxon>
        <taxon>Hexapoda</taxon>
        <taxon>Insecta</taxon>
        <taxon>Pterygota</taxon>
        <taxon>Neoptera</taxon>
        <taxon>Endopterygota</taxon>
        <taxon>Coleoptera</taxon>
        <taxon>Polyphaga</taxon>
        <taxon>Elateriformia</taxon>
        <taxon>Elateroidea</taxon>
        <taxon>Lampyridae</taxon>
        <taxon>Lampyrinae</taxon>
        <taxon>Photinus</taxon>
    </lineage>
</organism>
<dbReference type="PRINTS" id="PR00385">
    <property type="entry name" value="P450"/>
</dbReference>
<comment type="similarity">
    <text evidence="3 10">Belongs to the cytochrome P450 family.</text>
</comment>
<evidence type="ECO:0000313" key="11">
    <source>
        <dbReference type="EMBL" id="JAV79400.1"/>
    </source>
</evidence>
<feature type="binding site" description="axial binding residue" evidence="9">
    <location>
        <position position="440"/>
    </location>
    <ligand>
        <name>heme</name>
        <dbReference type="ChEBI" id="CHEBI:30413"/>
    </ligand>
    <ligandPart>
        <name>Fe</name>
        <dbReference type="ChEBI" id="CHEBI:18248"/>
    </ligandPart>
</feature>
<evidence type="ECO:0000256" key="3">
    <source>
        <dbReference type="ARBA" id="ARBA00010617"/>
    </source>
</evidence>
<keyword evidence="5 9" id="KW-0479">Metal-binding</keyword>
<dbReference type="GO" id="GO:0020037">
    <property type="term" value="F:heme binding"/>
    <property type="evidence" value="ECO:0007669"/>
    <property type="project" value="InterPro"/>
</dbReference>
<dbReference type="InterPro" id="IPR001128">
    <property type="entry name" value="Cyt_P450"/>
</dbReference>
<evidence type="ECO:0000256" key="2">
    <source>
        <dbReference type="ARBA" id="ARBA00003690"/>
    </source>
</evidence>
<dbReference type="PRINTS" id="PR00463">
    <property type="entry name" value="EP450I"/>
</dbReference>
<dbReference type="PANTHER" id="PTHR24291">
    <property type="entry name" value="CYTOCHROME P450 FAMILY 4"/>
    <property type="match status" value="1"/>
</dbReference>
<evidence type="ECO:0000256" key="5">
    <source>
        <dbReference type="ARBA" id="ARBA00022723"/>
    </source>
</evidence>
<dbReference type="InterPro" id="IPR050196">
    <property type="entry name" value="Cytochrome_P450_Monoox"/>
</dbReference>
<dbReference type="PANTHER" id="PTHR24291:SF105">
    <property type="entry name" value="CYTOCHROME P450 4P1-RELATED"/>
    <property type="match status" value="1"/>
</dbReference>